<dbReference type="PANTHER" id="PTHR48057:SF7">
    <property type="entry name" value="LEUCINE-RICH REPEAT SERINE_THREONINE-PROTEIN KINASE 1"/>
    <property type="match status" value="1"/>
</dbReference>
<evidence type="ECO:0000313" key="7">
    <source>
        <dbReference type="EMBL" id="VFU32702.1"/>
    </source>
</evidence>
<evidence type="ECO:0000256" key="3">
    <source>
        <dbReference type="ARBA" id="ARBA00022737"/>
    </source>
</evidence>
<protein>
    <recommendedName>
        <fullName evidence="6">Leucine-rich repeat-containing N-terminal plant-type domain-containing protein</fullName>
    </recommendedName>
</protein>
<accession>A0A6N2L0A1</accession>
<dbReference type="SUPFAM" id="SSF52047">
    <property type="entry name" value="RNI-like"/>
    <property type="match status" value="1"/>
</dbReference>
<proteinExistence type="predicted"/>
<name>A0A6N2L0A1_SALVM</name>
<reference evidence="7" key="1">
    <citation type="submission" date="2019-03" db="EMBL/GenBank/DDBJ databases">
        <authorList>
            <person name="Mank J."/>
            <person name="Almeida P."/>
        </authorList>
    </citation>
    <scope>NUCLEOTIDE SEQUENCE</scope>
    <source>
        <strain evidence="7">78183</strain>
    </source>
</reference>
<dbReference type="Gene3D" id="3.80.10.10">
    <property type="entry name" value="Ribonuclease Inhibitor"/>
    <property type="match status" value="5"/>
</dbReference>
<dbReference type="InterPro" id="IPR032675">
    <property type="entry name" value="LRR_dom_sf"/>
</dbReference>
<dbReference type="EMBL" id="CAADRP010000835">
    <property type="protein sequence ID" value="VFU32702.1"/>
    <property type="molecule type" value="Genomic_DNA"/>
</dbReference>
<keyword evidence="4" id="KW-1133">Transmembrane helix</keyword>
<dbReference type="InterPro" id="IPR003591">
    <property type="entry name" value="Leu-rich_rpt_typical-subtyp"/>
</dbReference>
<evidence type="ECO:0000259" key="6">
    <source>
        <dbReference type="Pfam" id="PF08263"/>
    </source>
</evidence>
<dbReference type="AlphaFoldDB" id="A0A6N2L0A1"/>
<dbReference type="SMART" id="SM00369">
    <property type="entry name" value="LRR_TYP"/>
    <property type="match status" value="7"/>
</dbReference>
<dbReference type="InterPro" id="IPR052595">
    <property type="entry name" value="LRRC69/RLP"/>
</dbReference>
<keyword evidence="1" id="KW-0433">Leucine-rich repeat</keyword>
<evidence type="ECO:0000256" key="5">
    <source>
        <dbReference type="ARBA" id="ARBA00023136"/>
    </source>
</evidence>
<dbReference type="PANTHER" id="PTHR48057">
    <property type="entry name" value="LEUCINE-RICH REPEAT SERINE/THREONINE-PROTEIN KINASE 1"/>
    <property type="match status" value="1"/>
</dbReference>
<evidence type="ECO:0000256" key="1">
    <source>
        <dbReference type="ARBA" id="ARBA00022614"/>
    </source>
</evidence>
<gene>
    <name evidence="7" type="ORF">SVIM_LOCUS145309</name>
</gene>
<dbReference type="Pfam" id="PF13516">
    <property type="entry name" value="LRR_6"/>
    <property type="match status" value="2"/>
</dbReference>
<feature type="domain" description="Leucine-rich repeat-containing N-terminal plant-type" evidence="6">
    <location>
        <begin position="66"/>
        <end position="107"/>
    </location>
</feature>
<dbReference type="PRINTS" id="PR00019">
    <property type="entry name" value="LEURICHRPT"/>
</dbReference>
<dbReference type="Pfam" id="PF00560">
    <property type="entry name" value="LRR_1"/>
    <property type="match status" value="5"/>
</dbReference>
<evidence type="ECO:0000256" key="2">
    <source>
        <dbReference type="ARBA" id="ARBA00022692"/>
    </source>
</evidence>
<dbReference type="InterPro" id="IPR013210">
    <property type="entry name" value="LRR_N_plant-typ"/>
</dbReference>
<dbReference type="Pfam" id="PF13855">
    <property type="entry name" value="LRR_8"/>
    <property type="match status" value="1"/>
</dbReference>
<dbReference type="InterPro" id="IPR001611">
    <property type="entry name" value="Leu-rich_rpt"/>
</dbReference>
<keyword evidence="3" id="KW-0677">Repeat</keyword>
<dbReference type="SMART" id="SM00365">
    <property type="entry name" value="LRR_SD22"/>
    <property type="match status" value="4"/>
</dbReference>
<organism evidence="7">
    <name type="scientific">Salix viminalis</name>
    <name type="common">Common osier</name>
    <name type="synonym">Basket willow</name>
    <dbReference type="NCBI Taxonomy" id="40686"/>
    <lineage>
        <taxon>Eukaryota</taxon>
        <taxon>Viridiplantae</taxon>
        <taxon>Streptophyta</taxon>
        <taxon>Embryophyta</taxon>
        <taxon>Tracheophyta</taxon>
        <taxon>Spermatophyta</taxon>
        <taxon>Magnoliopsida</taxon>
        <taxon>eudicotyledons</taxon>
        <taxon>Gunneridae</taxon>
        <taxon>Pentapetalae</taxon>
        <taxon>rosids</taxon>
        <taxon>fabids</taxon>
        <taxon>Malpighiales</taxon>
        <taxon>Salicaceae</taxon>
        <taxon>Saliceae</taxon>
        <taxon>Salix</taxon>
    </lineage>
</organism>
<keyword evidence="2" id="KW-0812">Transmembrane</keyword>
<sequence length="682" mass="76491">MRRINHQRFVTFIAREMTGRSEGQFILLGVREEKAALSIGMDEEGHIVSILKLICDNAYYLDKNLEERSGLLEIKAWFSHASAGFYKLQDWDKEDLNCCNWYRVACDNTTNRVIKLHLSFVNYGALGKNLYLMHLCFCFQRIGDSRLKQPSSWCLKNQGFQALAFGLRKLKILDLSYNKFNDSVLSSLSGFSTLKSLDLSGNYFTGTIGLGAFQGLTSGLRKLKDLRLSNNKFNDNILSSLSGLSTLESLDLSNNSFTGTIGLHGLRKLKVLYLWSSDFKENILLESLGGLPSLKTLYASESKFEGKHFGKAPQNLTKLEELVLDDASPITTSFLSIIGPLPALRTLNLDGCMLSGTLPHQGWCELNNLELLYLGGNNLKGVLPHCLGNLSSLQYLDLSDNQFEGNIAFSPLSSLLQLEHLSISNNYFQVPISFGSFMNLSNLKDIECDNNELVPASSFQAPTPKLQLISFSASSCTSKLLNVGFPSFLRSQYDLDFVDLSHNKFIGEPFPSWLVENNTMLNQLYLRNTSFIGPLQLPQNHRPNLHKIDLSDNNINGQIARNTCLIFPSLKYFTMANNTLTGCIPPCFGNMSSLDTWIFPTIYVLHASKGNRELFNILRELTCPEIFEGTIPIEYFNFVGLEYLDLSENNLSGSLPLGFDATSLRYVHLYRNQLSGPLPYAF</sequence>
<keyword evidence="5" id="KW-0472">Membrane</keyword>
<evidence type="ECO:0000256" key="4">
    <source>
        <dbReference type="ARBA" id="ARBA00022989"/>
    </source>
</evidence>
<dbReference type="SUPFAM" id="SSF52058">
    <property type="entry name" value="L domain-like"/>
    <property type="match status" value="2"/>
</dbReference>
<dbReference type="Pfam" id="PF08263">
    <property type="entry name" value="LRRNT_2"/>
    <property type="match status" value="1"/>
</dbReference>